<organism evidence="1">
    <name type="scientific">Faunusvirus sp</name>
    <dbReference type="NCBI Taxonomy" id="2487766"/>
    <lineage>
        <taxon>Viruses</taxon>
        <taxon>Varidnaviria</taxon>
        <taxon>Bamfordvirae</taxon>
        <taxon>Nucleocytoviricota</taxon>
        <taxon>Megaviricetes</taxon>
        <taxon>Imitervirales</taxon>
        <taxon>Mimiviridae</taxon>
    </lineage>
</organism>
<name>A0A3G4ZXU2_9VIRU</name>
<protein>
    <submittedName>
        <fullName evidence="1">Uncharacterized protein</fullName>
    </submittedName>
</protein>
<evidence type="ECO:0000313" key="1">
    <source>
        <dbReference type="EMBL" id="AYV79670.1"/>
    </source>
</evidence>
<dbReference type="EMBL" id="MK072166">
    <property type="protein sequence ID" value="AYV79670.1"/>
    <property type="molecule type" value="Genomic_DNA"/>
</dbReference>
<gene>
    <name evidence="1" type="ORF">Faunusvirus35_9</name>
</gene>
<reference evidence="1" key="1">
    <citation type="submission" date="2018-10" db="EMBL/GenBank/DDBJ databases">
        <title>Hidden diversity of soil giant viruses.</title>
        <authorList>
            <person name="Schulz F."/>
            <person name="Alteio L."/>
            <person name="Goudeau D."/>
            <person name="Ryan E.M."/>
            <person name="Malmstrom R.R."/>
            <person name="Blanchard J."/>
            <person name="Woyke T."/>
        </authorList>
    </citation>
    <scope>NUCLEOTIDE SEQUENCE</scope>
    <source>
        <strain evidence="1">FNV1</strain>
    </source>
</reference>
<proteinExistence type="predicted"/>
<sequence>MTFCEFNLIYRHVMWSAVEVSIYQHIRLEGCRMPQQTGLSNELI</sequence>
<accession>A0A3G4ZXU2</accession>